<keyword evidence="5" id="KW-1185">Reference proteome</keyword>
<dbReference type="InterPro" id="IPR002048">
    <property type="entry name" value="EF_hand_dom"/>
</dbReference>
<keyword evidence="1" id="KW-0106">Calcium</keyword>
<dbReference type="CDD" id="cd00051">
    <property type="entry name" value="EFh"/>
    <property type="match status" value="1"/>
</dbReference>
<evidence type="ECO:0000256" key="2">
    <source>
        <dbReference type="SAM" id="MobiDB-lite"/>
    </source>
</evidence>
<dbReference type="InterPro" id="IPR018247">
    <property type="entry name" value="EF_Hand_1_Ca_BS"/>
</dbReference>
<evidence type="ECO:0000259" key="3">
    <source>
        <dbReference type="PROSITE" id="PS50222"/>
    </source>
</evidence>
<evidence type="ECO:0000313" key="5">
    <source>
        <dbReference type="Proteomes" id="UP001651158"/>
    </source>
</evidence>
<dbReference type="Gene3D" id="1.10.238.10">
    <property type="entry name" value="EF-hand"/>
    <property type="match status" value="1"/>
</dbReference>
<feature type="domain" description="EF-hand" evidence="3">
    <location>
        <begin position="46"/>
        <end position="81"/>
    </location>
</feature>
<dbReference type="EMBL" id="JAKROA010000004">
    <property type="protein sequence ID" value="KAL5107741.1"/>
    <property type="molecule type" value="Genomic_DNA"/>
</dbReference>
<name>A0ABR4QDY8_9CEST</name>
<feature type="region of interest" description="Disordered" evidence="2">
    <location>
        <begin position="26"/>
        <end position="46"/>
    </location>
</feature>
<dbReference type="SUPFAM" id="SSF47473">
    <property type="entry name" value="EF-hand"/>
    <property type="match status" value="1"/>
</dbReference>
<accession>A0ABR4QDY8</accession>
<dbReference type="SMART" id="SM00054">
    <property type="entry name" value="EFh"/>
    <property type="match status" value="2"/>
</dbReference>
<dbReference type="Proteomes" id="UP001651158">
    <property type="component" value="Unassembled WGS sequence"/>
</dbReference>
<evidence type="ECO:0000256" key="1">
    <source>
        <dbReference type="ARBA" id="ARBA00022837"/>
    </source>
</evidence>
<comment type="caution">
    <text evidence="4">The sequence shown here is derived from an EMBL/GenBank/DDBJ whole genome shotgun (WGS) entry which is preliminary data.</text>
</comment>
<protein>
    <recommendedName>
        <fullName evidence="3">EF-hand domain-containing protein</fullName>
    </recommendedName>
</protein>
<dbReference type="PROSITE" id="PS00018">
    <property type="entry name" value="EF_HAND_1"/>
    <property type="match status" value="2"/>
</dbReference>
<feature type="domain" description="EF-hand" evidence="3">
    <location>
        <begin position="83"/>
        <end position="113"/>
    </location>
</feature>
<organism evidence="4 5">
    <name type="scientific">Taenia crassiceps</name>
    <dbReference type="NCBI Taxonomy" id="6207"/>
    <lineage>
        <taxon>Eukaryota</taxon>
        <taxon>Metazoa</taxon>
        <taxon>Spiralia</taxon>
        <taxon>Lophotrochozoa</taxon>
        <taxon>Platyhelminthes</taxon>
        <taxon>Cestoda</taxon>
        <taxon>Eucestoda</taxon>
        <taxon>Cyclophyllidea</taxon>
        <taxon>Taeniidae</taxon>
        <taxon>Taenia</taxon>
    </lineage>
</organism>
<reference evidence="4 5" key="1">
    <citation type="journal article" date="2022" name="Front. Cell. Infect. Microbiol.">
        <title>The Genomes of Two Strains of Taenia crassiceps the Animal Model for the Study of Human Cysticercosis.</title>
        <authorList>
            <person name="Bobes R.J."/>
            <person name="Estrada K."/>
            <person name="Rios-Valencia D.G."/>
            <person name="Calderon-Gallegos A."/>
            <person name="de la Torre P."/>
            <person name="Carrero J.C."/>
            <person name="Sanchez-Flores A."/>
            <person name="Laclette J.P."/>
        </authorList>
    </citation>
    <scope>NUCLEOTIDE SEQUENCE [LARGE SCALE GENOMIC DNA]</scope>
    <source>
        <strain evidence="4">WFUcys</strain>
    </source>
</reference>
<evidence type="ECO:0000313" key="4">
    <source>
        <dbReference type="EMBL" id="KAL5107741.1"/>
    </source>
</evidence>
<dbReference type="InterPro" id="IPR011992">
    <property type="entry name" value="EF-hand-dom_pair"/>
</dbReference>
<dbReference type="Pfam" id="PF13499">
    <property type="entry name" value="EF-hand_7"/>
    <property type="match status" value="1"/>
</dbReference>
<gene>
    <name evidence="4" type="ORF">TcWFU_005196</name>
</gene>
<dbReference type="PROSITE" id="PS50222">
    <property type="entry name" value="EF_HAND_2"/>
    <property type="match status" value="2"/>
</dbReference>
<proteinExistence type="predicted"/>
<sequence length="113" mass="12711">MTGFANWFRTQQRRTEGFAHSLNRTPLEMSVSSKTGKPKPPAKQPDVKEVALETFQSMDVDKSGKVSFAEFKMAMEKKGGQKLSMAALKTFFDSFDKDKDGELSLEEIENLVL</sequence>